<sequence>MQVSKQWNRNSAASKAKALSQRWTTRDGKTAPIVVVKKASGNLHICPEFSTGLNEALEFQKYSLRLLEDIFARRSVAADAASLRSTLPMLVFWRWTTHQRTSS</sequence>
<reference evidence="3" key="1">
    <citation type="submission" date="2017-02" db="UniProtKB">
        <authorList>
            <consortium name="WormBaseParasite"/>
        </authorList>
    </citation>
    <scope>IDENTIFICATION</scope>
</reference>
<dbReference type="AlphaFoldDB" id="A0A0M3HXI4"/>
<name>A0A0M3HXI4_ASCLU</name>
<dbReference type="Proteomes" id="UP000036681">
    <property type="component" value="Unplaced"/>
</dbReference>
<feature type="compositionally biased region" description="Polar residues" evidence="1">
    <location>
        <begin position="1"/>
        <end position="13"/>
    </location>
</feature>
<organism evidence="2 3">
    <name type="scientific">Ascaris lumbricoides</name>
    <name type="common">Giant roundworm</name>
    <dbReference type="NCBI Taxonomy" id="6252"/>
    <lineage>
        <taxon>Eukaryota</taxon>
        <taxon>Metazoa</taxon>
        <taxon>Ecdysozoa</taxon>
        <taxon>Nematoda</taxon>
        <taxon>Chromadorea</taxon>
        <taxon>Rhabditida</taxon>
        <taxon>Spirurina</taxon>
        <taxon>Ascaridomorpha</taxon>
        <taxon>Ascaridoidea</taxon>
        <taxon>Ascarididae</taxon>
        <taxon>Ascaris</taxon>
    </lineage>
</organism>
<accession>A0A0M3HXI4</accession>
<dbReference type="WBParaSite" id="ALUE_0000804501-mRNA-1">
    <property type="protein sequence ID" value="ALUE_0000804501-mRNA-1"/>
    <property type="gene ID" value="ALUE_0000804501"/>
</dbReference>
<evidence type="ECO:0000313" key="3">
    <source>
        <dbReference type="WBParaSite" id="ALUE_0000804501-mRNA-1"/>
    </source>
</evidence>
<keyword evidence="2" id="KW-1185">Reference proteome</keyword>
<evidence type="ECO:0000313" key="2">
    <source>
        <dbReference type="Proteomes" id="UP000036681"/>
    </source>
</evidence>
<evidence type="ECO:0000256" key="1">
    <source>
        <dbReference type="SAM" id="MobiDB-lite"/>
    </source>
</evidence>
<proteinExistence type="predicted"/>
<protein>
    <submittedName>
        <fullName evidence="3">Uncharacterized protein</fullName>
    </submittedName>
</protein>
<feature type="region of interest" description="Disordered" evidence="1">
    <location>
        <begin position="1"/>
        <end position="23"/>
    </location>
</feature>